<protein>
    <recommendedName>
        <fullName evidence="3">RNA methyltransferase</fullName>
    </recommendedName>
</protein>
<accession>A0A6N2SJH7</accession>
<gene>
    <name evidence="2" type="ORF">BLLFYP82_00965</name>
    <name evidence="1" type="ORF">RS890_10035</name>
</gene>
<dbReference type="Proteomes" id="UP001277803">
    <property type="component" value="Unassembled WGS sequence"/>
</dbReference>
<evidence type="ECO:0000313" key="1">
    <source>
        <dbReference type="EMBL" id="MDW3127394.1"/>
    </source>
</evidence>
<reference evidence="2" key="1">
    <citation type="submission" date="2019-11" db="EMBL/GenBank/DDBJ databases">
        <authorList>
            <person name="Feng L."/>
        </authorList>
    </citation>
    <scope>NUCLEOTIDE SEQUENCE</scope>
    <source>
        <strain evidence="2">BlongumLFYP82</strain>
    </source>
</reference>
<dbReference type="AlphaFoldDB" id="A0A6N2SJH7"/>
<reference evidence="1" key="2">
    <citation type="submission" date="2023-10" db="EMBL/GenBank/DDBJ databases">
        <title>Rapid discrimination of Bifidobacterium longum Subspecies based on MALDI-TOF MS and Machine Learning.</title>
        <authorList>
            <person name="Chen J."/>
        </authorList>
    </citation>
    <scope>NUCLEOTIDE SEQUENCE</scope>
    <source>
        <strain evidence="1">YGMCC0039</strain>
    </source>
</reference>
<organism evidence="2">
    <name type="scientific">Bifidobacterium longum</name>
    <dbReference type="NCBI Taxonomy" id="216816"/>
    <lineage>
        <taxon>Bacteria</taxon>
        <taxon>Bacillati</taxon>
        <taxon>Actinomycetota</taxon>
        <taxon>Actinomycetes</taxon>
        <taxon>Bifidobacteriales</taxon>
        <taxon>Bifidobacteriaceae</taxon>
        <taxon>Bifidobacterium</taxon>
    </lineage>
</organism>
<dbReference type="EMBL" id="CACRSV010000017">
    <property type="protein sequence ID" value="VYS91890.1"/>
    <property type="molecule type" value="Genomic_DNA"/>
</dbReference>
<name>A0A6N2SJH7_BIFLN</name>
<dbReference type="RefSeq" id="WP_144169877.1">
    <property type="nucleotide sequence ID" value="NZ_CACRSV010000017.1"/>
</dbReference>
<evidence type="ECO:0008006" key="3">
    <source>
        <dbReference type="Google" id="ProtNLM"/>
    </source>
</evidence>
<dbReference type="EMBL" id="JAWLRA010000036">
    <property type="protein sequence ID" value="MDW3127394.1"/>
    <property type="molecule type" value="Genomic_DNA"/>
</dbReference>
<proteinExistence type="predicted"/>
<evidence type="ECO:0000313" key="2">
    <source>
        <dbReference type="EMBL" id="VYS91890.1"/>
    </source>
</evidence>
<sequence length="89" mass="10216">MNVDIDVKELKKDKQLPPKPTYKQIQAYVLDKYGLKVSTLNIATVKDELGLEKQISYEKGGMAAKNRPQCPKEKHDAIVDAFRYFKMTL</sequence>